<dbReference type="GO" id="GO:0015031">
    <property type="term" value="P:protein transport"/>
    <property type="evidence" value="ECO:0007669"/>
    <property type="project" value="UniProtKB-UniRule"/>
</dbReference>
<evidence type="ECO:0000256" key="10">
    <source>
        <dbReference type="ARBA" id="ARBA00029986"/>
    </source>
</evidence>
<sequence length="467" mass="52077">MNITATADKTTNDKVKITVTVSATDVDAAIDGAYKDIAKKYAFQGFRRGRAPRPVINGIVGKQAVFAQATEDLIQNVQPQMLDELDIVAISKPDYGEDPKLVEEHKDFTVEALVSVPPVCELDTYDAPSITMPPEHATDAEIDRQIDQLLSYNTTYEEDKDAKQATESSVVVLDVKNIEGLPEFEGSARQFVLDSPYIPQEFAQGVTGMKLDESKEISWVRKEDKKETPVKVNVTLKTLKRAVKPELTDEFAKKSMGFDTVEKLRDAIKEEIENDKKTSLPSLKEDRVVEAMGEHLKLDEVPEDYQKQVFSELANEFLSQLQRQGATLDMYLASRGIKSDDFLADLHVQAQERARQSLALNAIANKLNLEATEADVEEEFKSVGKDYKKQMAQFKKNGQMPAIRESIRRSKAVKWLVENASVEVVDEVAQANKDAEKKAKAPKKTSKKSADKASSKGAEKKTAKTEK</sequence>
<reference evidence="15 16" key="1">
    <citation type="submission" date="2011-02" db="EMBL/GenBank/DDBJ databases">
        <authorList>
            <person name="Muzny D."/>
            <person name="Qin X."/>
            <person name="Buhay C."/>
            <person name="Dugan-Rocha S."/>
            <person name="Ding Y."/>
            <person name="Chen G."/>
            <person name="Hawes A."/>
            <person name="Holder M."/>
            <person name="Jhangiani S."/>
            <person name="Johnson A."/>
            <person name="Khan Z."/>
            <person name="Li Z."/>
            <person name="Liu W."/>
            <person name="Liu X."/>
            <person name="Perez L."/>
            <person name="Shen H."/>
            <person name="Wang Q."/>
            <person name="Watt J."/>
            <person name="Xi L."/>
            <person name="Xin Y."/>
            <person name="Zhou J."/>
            <person name="Deng J."/>
            <person name="Jiang H."/>
            <person name="Liu Y."/>
            <person name="Qu J."/>
            <person name="Song X.-Z."/>
            <person name="Zhang L."/>
            <person name="Villasana D."/>
            <person name="Johnson A."/>
            <person name="Liu J."/>
            <person name="Liyanage D."/>
            <person name="Lorensuhewa L."/>
            <person name="Robinson T."/>
            <person name="Song A."/>
            <person name="Song B.-B."/>
            <person name="Dinh H."/>
            <person name="Thornton R."/>
            <person name="Coyle M."/>
            <person name="Francisco L."/>
            <person name="Jackson L."/>
            <person name="Javaid M."/>
            <person name="Korchina V."/>
            <person name="Kovar C."/>
            <person name="Mata R."/>
            <person name="Mathew T."/>
            <person name="Ngo R."/>
            <person name="Nguyen L."/>
            <person name="Nguyen N."/>
            <person name="Okwuonu G."/>
            <person name="Ongeri F."/>
            <person name="Pham C."/>
            <person name="Simmons D."/>
            <person name="Wilczek-Boney K."/>
            <person name="Hale W."/>
            <person name="Jakkamsetti A."/>
            <person name="Pham P."/>
            <person name="Ruth R."/>
            <person name="San Lucas F."/>
            <person name="Warren J."/>
            <person name="Zhang J."/>
            <person name="Zhao Z."/>
            <person name="Zhou C."/>
            <person name="Zhu D."/>
            <person name="Lee S."/>
            <person name="Bess C."/>
            <person name="Blankenburg K."/>
            <person name="Forbes L."/>
            <person name="Fu Q."/>
            <person name="Gubbala S."/>
            <person name="Hirani K."/>
            <person name="Jayaseelan J.C."/>
            <person name="Lara F."/>
            <person name="Munidasa M."/>
            <person name="Palculict T."/>
            <person name="Patil S."/>
            <person name="Pu L.-L."/>
            <person name="Saada N."/>
            <person name="Tang L."/>
            <person name="Weissenberger G."/>
            <person name="Zhu Y."/>
            <person name="Hemphill L."/>
            <person name="Shang Y."/>
            <person name="Youmans B."/>
            <person name="Ayvaz T."/>
            <person name="Ross M."/>
            <person name="Santibanez J."/>
            <person name="Aqrawi P."/>
            <person name="Gross S."/>
            <person name="Joshi V."/>
            <person name="Fowler G."/>
            <person name="Nazareth L."/>
            <person name="Reid J."/>
            <person name="Worley K."/>
            <person name="Petrosino J."/>
            <person name="Highlander S."/>
            <person name="Gibbs R."/>
        </authorList>
    </citation>
    <scope>NUCLEOTIDE SEQUENCE [LARGE SCALE GENOMIC DNA]</scope>
    <source>
        <strain evidence="15 16">DSM 15829</strain>
    </source>
</reference>
<evidence type="ECO:0000313" key="15">
    <source>
        <dbReference type="EMBL" id="EGF23542.1"/>
    </source>
</evidence>
<keyword evidence="8 11" id="KW-0413">Isomerase</keyword>
<dbReference type="Pfam" id="PF05697">
    <property type="entry name" value="Trigger_N"/>
    <property type="match status" value="1"/>
</dbReference>
<comment type="domain">
    <text evidence="11">Consists of 3 domains; the N-terminus binds the ribosome, the middle domain has PPIase activity, while the C-terminus has intrinsic chaperone activity on its own.</text>
</comment>
<dbReference type="PIRSF" id="PIRSF003095">
    <property type="entry name" value="Trigger_factor"/>
    <property type="match status" value="1"/>
</dbReference>
<dbReference type="eggNOG" id="COG0544">
    <property type="taxonomic scope" value="Bacteria"/>
</dbReference>
<dbReference type="GO" id="GO:0051083">
    <property type="term" value="P:'de novo' cotranslational protein folding"/>
    <property type="evidence" value="ECO:0007669"/>
    <property type="project" value="TreeGrafter"/>
</dbReference>
<dbReference type="InterPro" id="IPR005215">
    <property type="entry name" value="Trig_fac"/>
</dbReference>
<dbReference type="PANTHER" id="PTHR30560">
    <property type="entry name" value="TRIGGER FACTOR CHAPERONE AND PEPTIDYL-PROLYL CIS/TRANS ISOMERASE"/>
    <property type="match status" value="1"/>
</dbReference>
<dbReference type="GeneID" id="93210106"/>
<comment type="catalytic activity">
    <reaction evidence="1 11">
        <text>[protein]-peptidylproline (omega=180) = [protein]-peptidylproline (omega=0)</text>
        <dbReference type="Rhea" id="RHEA:16237"/>
        <dbReference type="Rhea" id="RHEA-COMP:10747"/>
        <dbReference type="Rhea" id="RHEA-COMP:10748"/>
        <dbReference type="ChEBI" id="CHEBI:83833"/>
        <dbReference type="ChEBI" id="CHEBI:83834"/>
        <dbReference type="EC" id="5.2.1.8"/>
    </reaction>
</comment>
<evidence type="ECO:0000259" key="14">
    <source>
        <dbReference type="Pfam" id="PF05698"/>
    </source>
</evidence>
<accession>F1T498</accession>
<evidence type="ECO:0000256" key="4">
    <source>
        <dbReference type="ARBA" id="ARBA00016902"/>
    </source>
</evidence>
<dbReference type="InterPro" id="IPR036611">
    <property type="entry name" value="Trigger_fac_ribosome-bd_sf"/>
</dbReference>
<keyword evidence="7 11" id="KW-0143">Chaperone</keyword>
<evidence type="ECO:0000256" key="9">
    <source>
        <dbReference type="ARBA" id="ARBA00023306"/>
    </source>
</evidence>
<comment type="subcellular location">
    <subcellularLocation>
        <location evidence="11">Cytoplasm</location>
    </subcellularLocation>
    <text evidence="11">About half TF is bound to the ribosome near the polypeptide exit tunnel while the other half is free in the cytoplasm.</text>
</comment>
<dbReference type="InterPro" id="IPR008881">
    <property type="entry name" value="Trigger_fac_ribosome-bd_bac"/>
</dbReference>
<keyword evidence="9 11" id="KW-0131">Cell cycle</keyword>
<feature type="compositionally biased region" description="Basic and acidic residues" evidence="12">
    <location>
        <begin position="448"/>
        <end position="467"/>
    </location>
</feature>
<dbReference type="GO" id="GO:0051301">
    <property type="term" value="P:cell division"/>
    <property type="evidence" value="ECO:0007669"/>
    <property type="project" value="UniProtKB-KW"/>
</dbReference>
<feature type="domain" description="Trigger factor ribosome-binding bacterial" evidence="13">
    <location>
        <begin position="6"/>
        <end position="149"/>
    </location>
</feature>
<dbReference type="GO" id="GO:0043335">
    <property type="term" value="P:protein unfolding"/>
    <property type="evidence" value="ECO:0007669"/>
    <property type="project" value="TreeGrafter"/>
</dbReference>
<evidence type="ECO:0000313" key="16">
    <source>
        <dbReference type="Proteomes" id="UP000005947"/>
    </source>
</evidence>
<dbReference type="InterPro" id="IPR037041">
    <property type="entry name" value="Trigger_fac_C_sf"/>
</dbReference>
<proteinExistence type="inferred from homology"/>
<evidence type="ECO:0000256" key="11">
    <source>
        <dbReference type="HAMAP-Rule" id="MF_00303"/>
    </source>
</evidence>
<dbReference type="SUPFAM" id="SSF109998">
    <property type="entry name" value="Triger factor/SurA peptide-binding domain-like"/>
    <property type="match status" value="1"/>
</dbReference>
<dbReference type="Gene3D" id="3.10.50.40">
    <property type="match status" value="1"/>
</dbReference>
<dbReference type="GO" id="GO:0005737">
    <property type="term" value="C:cytoplasm"/>
    <property type="evidence" value="ECO:0007669"/>
    <property type="project" value="UniProtKB-SubCell"/>
</dbReference>
<dbReference type="InterPro" id="IPR008880">
    <property type="entry name" value="Trigger_fac_C"/>
</dbReference>
<comment type="caution">
    <text evidence="15">The sequence shown here is derived from an EMBL/GenBank/DDBJ whole genome shotgun (WGS) entry which is preliminary data.</text>
</comment>
<evidence type="ECO:0000256" key="1">
    <source>
        <dbReference type="ARBA" id="ARBA00000971"/>
    </source>
</evidence>
<gene>
    <name evidence="11 15" type="primary">tig</name>
    <name evidence="15" type="ORF">HMPREF0091_10489</name>
</gene>
<dbReference type="SUPFAM" id="SSF102735">
    <property type="entry name" value="Trigger factor ribosome-binding domain"/>
    <property type="match status" value="1"/>
</dbReference>
<dbReference type="AlphaFoldDB" id="F1T498"/>
<dbReference type="PANTHER" id="PTHR30560:SF3">
    <property type="entry name" value="TRIGGER FACTOR-LIKE PROTEIN TIG, CHLOROPLASTIC"/>
    <property type="match status" value="1"/>
</dbReference>
<dbReference type="EMBL" id="ACGK02000001">
    <property type="protein sequence ID" value="EGF23542.1"/>
    <property type="molecule type" value="Genomic_DNA"/>
</dbReference>
<protein>
    <recommendedName>
        <fullName evidence="4 11">Trigger factor</fullName>
        <shortName evidence="11">TF</shortName>
        <ecNumber evidence="3 11">5.2.1.8</ecNumber>
    </recommendedName>
    <alternativeName>
        <fullName evidence="10 11">PPIase</fullName>
    </alternativeName>
</protein>
<comment type="similarity">
    <text evidence="2 11">Belongs to the FKBP-type PPIase family. Tig subfamily.</text>
</comment>
<dbReference type="GO" id="GO:0003755">
    <property type="term" value="F:peptidyl-prolyl cis-trans isomerase activity"/>
    <property type="evidence" value="ECO:0007669"/>
    <property type="project" value="UniProtKB-UniRule"/>
</dbReference>
<dbReference type="InterPro" id="IPR027304">
    <property type="entry name" value="Trigger_fact/SurA_dom_sf"/>
</dbReference>
<keyword evidence="6 11" id="KW-0697">Rotamase</keyword>
<evidence type="ECO:0000256" key="3">
    <source>
        <dbReference type="ARBA" id="ARBA00013194"/>
    </source>
</evidence>
<evidence type="ECO:0000256" key="5">
    <source>
        <dbReference type="ARBA" id="ARBA00022618"/>
    </source>
</evidence>
<keyword evidence="16" id="KW-1185">Reference proteome</keyword>
<feature type="domain" description="Trigger factor C-terminal" evidence="14">
    <location>
        <begin position="260"/>
        <end position="418"/>
    </location>
</feature>
<evidence type="ECO:0000256" key="2">
    <source>
        <dbReference type="ARBA" id="ARBA00005464"/>
    </source>
</evidence>
<evidence type="ECO:0000256" key="8">
    <source>
        <dbReference type="ARBA" id="ARBA00023235"/>
    </source>
</evidence>
<dbReference type="EC" id="5.2.1.8" evidence="3 11"/>
<dbReference type="InterPro" id="IPR046357">
    <property type="entry name" value="PPIase_dom_sf"/>
</dbReference>
<dbReference type="Pfam" id="PF05698">
    <property type="entry name" value="Trigger_C"/>
    <property type="match status" value="1"/>
</dbReference>
<keyword evidence="11" id="KW-0963">Cytoplasm</keyword>
<evidence type="ECO:0000256" key="6">
    <source>
        <dbReference type="ARBA" id="ARBA00023110"/>
    </source>
</evidence>
<comment type="function">
    <text evidence="11">Involved in protein export. Acts as a chaperone by maintaining the newly synthesized protein in an open conformation. Functions as a peptidyl-prolyl cis-trans isomerase.</text>
</comment>
<dbReference type="Proteomes" id="UP000005947">
    <property type="component" value="Unassembled WGS sequence"/>
</dbReference>
<evidence type="ECO:0000256" key="7">
    <source>
        <dbReference type="ARBA" id="ARBA00023186"/>
    </source>
</evidence>
<organism evidence="15 16">
    <name type="scientific">Fannyhessea vaginae DSM 15829</name>
    <dbReference type="NCBI Taxonomy" id="525256"/>
    <lineage>
        <taxon>Bacteria</taxon>
        <taxon>Bacillati</taxon>
        <taxon>Actinomycetota</taxon>
        <taxon>Coriobacteriia</taxon>
        <taxon>Coriobacteriales</taxon>
        <taxon>Atopobiaceae</taxon>
        <taxon>Fannyhessea</taxon>
    </lineage>
</organism>
<evidence type="ECO:0000256" key="12">
    <source>
        <dbReference type="SAM" id="MobiDB-lite"/>
    </source>
</evidence>
<dbReference type="GO" id="GO:0043022">
    <property type="term" value="F:ribosome binding"/>
    <property type="evidence" value="ECO:0007669"/>
    <property type="project" value="TreeGrafter"/>
</dbReference>
<dbReference type="HAMAP" id="MF_00303">
    <property type="entry name" value="Trigger_factor_Tig"/>
    <property type="match status" value="1"/>
</dbReference>
<dbReference type="Gene3D" id="1.10.3120.10">
    <property type="entry name" value="Trigger factor, C-terminal domain"/>
    <property type="match status" value="1"/>
</dbReference>
<keyword evidence="5 11" id="KW-0132">Cell division</keyword>
<name>F1T498_9ACTN</name>
<dbReference type="Gene3D" id="3.30.70.1050">
    <property type="entry name" value="Trigger factor ribosome-binding domain"/>
    <property type="match status" value="1"/>
</dbReference>
<dbReference type="NCBIfam" id="TIGR00115">
    <property type="entry name" value="tig"/>
    <property type="match status" value="1"/>
</dbReference>
<dbReference type="RefSeq" id="WP_006302666.1">
    <property type="nucleotide sequence ID" value="NZ_ACGK02000001.1"/>
</dbReference>
<dbReference type="OrthoDB" id="9767721at2"/>
<dbReference type="GO" id="GO:0044183">
    <property type="term" value="F:protein folding chaperone"/>
    <property type="evidence" value="ECO:0007669"/>
    <property type="project" value="TreeGrafter"/>
</dbReference>
<evidence type="ECO:0000259" key="13">
    <source>
        <dbReference type="Pfam" id="PF05697"/>
    </source>
</evidence>
<feature type="region of interest" description="Disordered" evidence="12">
    <location>
        <begin position="431"/>
        <end position="467"/>
    </location>
</feature>